<comment type="subcellular location">
    <subcellularLocation>
        <location evidence="1">Membrane</location>
        <topology evidence="1">Multi-pass membrane protein</topology>
    </subcellularLocation>
</comment>
<name>A0AAD9FM68_PAPLA</name>
<organism evidence="21 22">
    <name type="scientific">Papiliotrema laurentii</name>
    <name type="common">Cryptococcus laurentii</name>
    <dbReference type="NCBI Taxonomy" id="5418"/>
    <lineage>
        <taxon>Eukaryota</taxon>
        <taxon>Fungi</taxon>
        <taxon>Dikarya</taxon>
        <taxon>Basidiomycota</taxon>
        <taxon>Agaricomycotina</taxon>
        <taxon>Tremellomycetes</taxon>
        <taxon>Tremellales</taxon>
        <taxon>Rhynchogastremaceae</taxon>
        <taxon>Papiliotrema</taxon>
    </lineage>
</organism>
<evidence type="ECO:0000256" key="13">
    <source>
        <dbReference type="ARBA" id="ARBA00023166"/>
    </source>
</evidence>
<feature type="transmembrane region" description="Helical" evidence="20">
    <location>
        <begin position="417"/>
        <end position="434"/>
    </location>
</feature>
<evidence type="ECO:0000256" key="10">
    <source>
        <dbReference type="ARBA" id="ARBA00023011"/>
    </source>
</evidence>
<keyword evidence="10" id="KW-0756">Sterol biosynthesis</keyword>
<evidence type="ECO:0000256" key="9">
    <source>
        <dbReference type="ARBA" id="ARBA00023002"/>
    </source>
</evidence>
<evidence type="ECO:0000256" key="17">
    <source>
        <dbReference type="ARBA" id="ARBA00074394"/>
    </source>
</evidence>
<accession>A0AAD9FM68</accession>
<evidence type="ECO:0000256" key="4">
    <source>
        <dbReference type="ARBA" id="ARBA00022516"/>
    </source>
</evidence>
<evidence type="ECO:0000256" key="19">
    <source>
        <dbReference type="ARBA" id="ARBA00083315"/>
    </source>
</evidence>
<comment type="catalytic activity">
    <reaction evidence="15">
        <text>4,4-dimethyl-5alpha-cholesta-8,24-dien-3beta-ol + NADP(+) = 4,4-dimethyl-5alpha-cholesta-8,14,24-trien-3beta-ol + NADPH + H(+)</text>
        <dbReference type="Rhea" id="RHEA:18561"/>
        <dbReference type="ChEBI" id="CHEBI:15378"/>
        <dbReference type="ChEBI" id="CHEBI:17813"/>
        <dbReference type="ChEBI" id="CHEBI:18364"/>
        <dbReference type="ChEBI" id="CHEBI:57783"/>
        <dbReference type="ChEBI" id="CHEBI:58349"/>
        <dbReference type="EC" id="1.3.1.70"/>
    </reaction>
    <physiologicalReaction direction="right-to-left" evidence="15">
        <dbReference type="Rhea" id="RHEA:18563"/>
    </physiologicalReaction>
</comment>
<protein>
    <recommendedName>
        <fullName evidence="17">Delta(14)-sterol reductase ERG24</fullName>
        <ecNumber evidence="3">1.3.1.70</ecNumber>
    </recommendedName>
    <alternativeName>
        <fullName evidence="19">C-14 sterol reductase ERG24</fullName>
    </alternativeName>
    <alternativeName>
        <fullName evidence="18">Sterol C14-reductase ERG24</fullName>
    </alternativeName>
</protein>
<evidence type="ECO:0000256" key="16">
    <source>
        <dbReference type="ARBA" id="ARBA00060638"/>
    </source>
</evidence>
<keyword evidence="22" id="KW-1185">Reference proteome</keyword>
<evidence type="ECO:0000256" key="14">
    <source>
        <dbReference type="ARBA" id="ARBA00023221"/>
    </source>
</evidence>
<gene>
    <name evidence="21" type="ORF">DB88DRAFT_285911</name>
</gene>
<feature type="transmembrane region" description="Helical" evidence="20">
    <location>
        <begin position="304"/>
        <end position="322"/>
    </location>
</feature>
<keyword evidence="13" id="KW-1207">Sterol metabolism</keyword>
<keyword evidence="12 20" id="KW-0472">Membrane</keyword>
<dbReference type="Proteomes" id="UP001182556">
    <property type="component" value="Unassembled WGS sequence"/>
</dbReference>
<keyword evidence="6" id="KW-0521">NADP</keyword>
<evidence type="ECO:0000256" key="20">
    <source>
        <dbReference type="SAM" id="Phobius"/>
    </source>
</evidence>
<keyword evidence="11" id="KW-0443">Lipid metabolism</keyword>
<keyword evidence="5 20" id="KW-0812">Transmembrane</keyword>
<evidence type="ECO:0000313" key="22">
    <source>
        <dbReference type="Proteomes" id="UP001182556"/>
    </source>
</evidence>
<evidence type="ECO:0000256" key="2">
    <source>
        <dbReference type="ARBA" id="ARBA00005402"/>
    </source>
</evidence>
<proteinExistence type="inferred from homology"/>
<sequence length="480" mass="54439">MSSQNDHESGETTTTITATTHLTLPAHPTPLTYDQLNPRSSPSEFFGPIGTFLVSTVAPFWAYFIFFACNEHTGCHPTSADAWRETFEGFTGKWVSSAGQLWDWKAVGVYLAWYAFCVVCWIVLPGDKVEGTLMRNGKRKTYTMNGFYTLVLSLGLALGVILQPGGVEKFTWLYDHWIPLTSAALAMSVIQATWVWAWSYYSGELLALGGNSGNFIYDWFMGRPLNPTLPGFPNFDIKTFNEVRPGIIGWDMLNIACACEQYIRLGRVTDSMILVLLFEGWYTFDSLWFESAILNQMDITTDGFGFMLSFGDLVWVPFTYGLQARYLAFHPIDLGLAATVGIVIVKLLGVWAFRGANGEKFDFRNGRNPKNLKYMETERGTKLLISGWWGVSRHPNYLGDWLMALSWSLPTGFNTPLTYYYLGFFIVLLVHRQIRDDEACRKKYGKDWDKVSRMARAEADGQYCELVPWRIIPYIVGESC</sequence>
<evidence type="ECO:0000313" key="21">
    <source>
        <dbReference type="EMBL" id="KAK1924415.1"/>
    </source>
</evidence>
<dbReference type="PANTHER" id="PTHR21257">
    <property type="entry name" value="DELTA(14)-STEROL REDUCTASE"/>
    <property type="match status" value="1"/>
</dbReference>
<evidence type="ECO:0000256" key="5">
    <source>
        <dbReference type="ARBA" id="ARBA00022692"/>
    </source>
</evidence>
<keyword evidence="14" id="KW-0753">Steroid metabolism</keyword>
<evidence type="ECO:0000256" key="1">
    <source>
        <dbReference type="ARBA" id="ARBA00004141"/>
    </source>
</evidence>
<dbReference type="EMBL" id="JAODAN010000005">
    <property type="protein sequence ID" value="KAK1924415.1"/>
    <property type="molecule type" value="Genomic_DNA"/>
</dbReference>
<dbReference type="FunFam" id="1.20.120.1630:FF:000009">
    <property type="entry name" value="C-14 sterol reductase"/>
    <property type="match status" value="1"/>
</dbReference>
<feature type="transmembrane region" description="Helical" evidence="20">
    <location>
        <begin position="45"/>
        <end position="66"/>
    </location>
</feature>
<evidence type="ECO:0000256" key="3">
    <source>
        <dbReference type="ARBA" id="ARBA00012413"/>
    </source>
</evidence>
<dbReference type="GO" id="GO:0050613">
    <property type="term" value="F:Delta14-sterol reductase activity"/>
    <property type="evidence" value="ECO:0007669"/>
    <property type="project" value="UniProtKB-EC"/>
</dbReference>
<evidence type="ECO:0000256" key="8">
    <source>
        <dbReference type="ARBA" id="ARBA00022989"/>
    </source>
</evidence>
<dbReference type="EC" id="1.3.1.70" evidence="3"/>
<reference evidence="21" key="1">
    <citation type="submission" date="2023-02" db="EMBL/GenBank/DDBJ databases">
        <title>Identification and recombinant expression of a fungal hydrolase from Papiliotrema laurentii that hydrolyzes apple cutin and clears colloidal polyester polyurethane.</title>
        <authorList>
            <consortium name="DOE Joint Genome Institute"/>
            <person name="Roman V.A."/>
            <person name="Bojanowski C."/>
            <person name="Crable B.R."/>
            <person name="Wagner D.N."/>
            <person name="Hung C.S."/>
            <person name="Nadeau L.J."/>
            <person name="Schratz L."/>
            <person name="Haridas S."/>
            <person name="Pangilinan J."/>
            <person name="Lipzen A."/>
            <person name="Na H."/>
            <person name="Yan M."/>
            <person name="Ng V."/>
            <person name="Grigoriev I.V."/>
            <person name="Spatafora J.W."/>
            <person name="Barlow D."/>
            <person name="Biffinger J."/>
            <person name="Kelley-Loughnane N."/>
            <person name="Varaljay V.A."/>
            <person name="Crookes-Goodson W.J."/>
        </authorList>
    </citation>
    <scope>NUCLEOTIDE SEQUENCE</scope>
    <source>
        <strain evidence="21">5307AH</strain>
    </source>
</reference>
<feature type="transmembrane region" description="Helical" evidence="20">
    <location>
        <begin position="268"/>
        <end position="284"/>
    </location>
</feature>
<comment type="caution">
    <text evidence="21">The sequence shown here is derived from an EMBL/GenBank/DDBJ whole genome shotgun (WGS) entry which is preliminary data.</text>
</comment>
<dbReference type="GO" id="GO:0005789">
    <property type="term" value="C:endoplasmic reticulum membrane"/>
    <property type="evidence" value="ECO:0007669"/>
    <property type="project" value="TreeGrafter"/>
</dbReference>
<feature type="transmembrane region" description="Helical" evidence="20">
    <location>
        <begin position="104"/>
        <end position="124"/>
    </location>
</feature>
<evidence type="ECO:0000256" key="15">
    <source>
        <dbReference type="ARBA" id="ARBA00052254"/>
    </source>
</evidence>
<evidence type="ECO:0000256" key="7">
    <source>
        <dbReference type="ARBA" id="ARBA00022955"/>
    </source>
</evidence>
<evidence type="ECO:0000256" key="6">
    <source>
        <dbReference type="ARBA" id="ARBA00022857"/>
    </source>
</evidence>
<keyword evidence="4" id="KW-0444">Lipid biosynthesis</keyword>
<dbReference type="Pfam" id="PF01222">
    <property type="entry name" value="ERG4_ERG24"/>
    <property type="match status" value="1"/>
</dbReference>
<feature type="transmembrane region" description="Helical" evidence="20">
    <location>
        <begin position="145"/>
        <end position="165"/>
    </location>
</feature>
<dbReference type="Gene3D" id="1.20.120.1630">
    <property type="match status" value="1"/>
</dbReference>
<dbReference type="GO" id="GO:0006696">
    <property type="term" value="P:ergosterol biosynthetic process"/>
    <property type="evidence" value="ECO:0007669"/>
    <property type="project" value="TreeGrafter"/>
</dbReference>
<comment type="similarity">
    <text evidence="2">Belongs to the ERG4/ERG24 family.</text>
</comment>
<evidence type="ECO:0000256" key="11">
    <source>
        <dbReference type="ARBA" id="ARBA00023098"/>
    </source>
</evidence>
<dbReference type="PANTHER" id="PTHR21257:SF52">
    <property type="entry name" value="DELTA(14)-STEROL REDUCTASE TM7SF2"/>
    <property type="match status" value="1"/>
</dbReference>
<comment type="pathway">
    <text evidence="16">Steroid biosynthesis; zymosterol biosynthesis; zymosterol from lanosterol: step 2/6.</text>
</comment>
<dbReference type="AlphaFoldDB" id="A0AAD9FM68"/>
<evidence type="ECO:0000256" key="18">
    <source>
        <dbReference type="ARBA" id="ARBA00077841"/>
    </source>
</evidence>
<keyword evidence="8 20" id="KW-1133">Transmembrane helix</keyword>
<dbReference type="InterPro" id="IPR001171">
    <property type="entry name" value="ERG24_DHCR-like"/>
</dbReference>
<feature type="transmembrane region" description="Helical" evidence="20">
    <location>
        <begin position="334"/>
        <end position="353"/>
    </location>
</feature>
<keyword evidence="9" id="KW-0560">Oxidoreductase</keyword>
<feature type="transmembrane region" description="Helical" evidence="20">
    <location>
        <begin position="177"/>
        <end position="198"/>
    </location>
</feature>
<evidence type="ECO:0000256" key="12">
    <source>
        <dbReference type="ARBA" id="ARBA00023136"/>
    </source>
</evidence>
<keyword evidence="7" id="KW-0752">Steroid biosynthesis</keyword>